<evidence type="ECO:0000313" key="1">
    <source>
        <dbReference type="EMBL" id="GBN48141.1"/>
    </source>
</evidence>
<name>A0A4Y2PA78_ARAVE</name>
<reference evidence="1 2" key="1">
    <citation type="journal article" date="2019" name="Sci. Rep.">
        <title>Orb-weaving spider Araneus ventricosus genome elucidates the spidroin gene catalogue.</title>
        <authorList>
            <person name="Kono N."/>
            <person name="Nakamura H."/>
            <person name="Ohtoshi R."/>
            <person name="Moran D.A.P."/>
            <person name="Shinohara A."/>
            <person name="Yoshida Y."/>
            <person name="Fujiwara M."/>
            <person name="Mori M."/>
            <person name="Tomita M."/>
            <person name="Arakawa K."/>
        </authorList>
    </citation>
    <scope>NUCLEOTIDE SEQUENCE [LARGE SCALE GENOMIC DNA]</scope>
</reference>
<proteinExistence type="predicted"/>
<comment type="caution">
    <text evidence="1">The sequence shown here is derived from an EMBL/GenBank/DDBJ whole genome shotgun (WGS) entry which is preliminary data.</text>
</comment>
<gene>
    <name evidence="1" type="ORF">AVEN_264955_1</name>
</gene>
<evidence type="ECO:0000313" key="2">
    <source>
        <dbReference type="Proteomes" id="UP000499080"/>
    </source>
</evidence>
<accession>A0A4Y2PA78</accession>
<keyword evidence="2" id="KW-1185">Reference proteome</keyword>
<dbReference type="Proteomes" id="UP000499080">
    <property type="component" value="Unassembled WGS sequence"/>
</dbReference>
<sequence>MRWTELVIKTGESEERKGDVLYFTERDLTKNSGDARSYDLYCLTSSGVKSSKSGSPGSIAEEGAHLDNDSLMFGRGVLQGKAESRKTRHRPRPHIPANNLSKFPIFLAKHLSNPYPGQDLKNPFHKAQQSRHPGQVLLATPYSHKCPNSIFWAKCLLSKQIPYSWPSALATHILAKCLSNSIFWLALAPPIFWPTPSKSPYSGQALRNQMNTNEL</sequence>
<protein>
    <submittedName>
        <fullName evidence="1">Uncharacterized protein</fullName>
    </submittedName>
</protein>
<organism evidence="1 2">
    <name type="scientific">Araneus ventricosus</name>
    <name type="common">Orbweaver spider</name>
    <name type="synonym">Epeira ventricosa</name>
    <dbReference type="NCBI Taxonomy" id="182803"/>
    <lineage>
        <taxon>Eukaryota</taxon>
        <taxon>Metazoa</taxon>
        <taxon>Ecdysozoa</taxon>
        <taxon>Arthropoda</taxon>
        <taxon>Chelicerata</taxon>
        <taxon>Arachnida</taxon>
        <taxon>Araneae</taxon>
        <taxon>Araneomorphae</taxon>
        <taxon>Entelegynae</taxon>
        <taxon>Araneoidea</taxon>
        <taxon>Araneidae</taxon>
        <taxon>Araneus</taxon>
    </lineage>
</organism>
<dbReference type="AlphaFoldDB" id="A0A4Y2PA78"/>
<dbReference type="EMBL" id="BGPR01010820">
    <property type="protein sequence ID" value="GBN48141.1"/>
    <property type="molecule type" value="Genomic_DNA"/>
</dbReference>